<feature type="domain" description="Arginine dihydrolase ArgZ/ArgE-like C-terminal second subdomain" evidence="1">
    <location>
        <begin position="59"/>
        <end position="123"/>
    </location>
</feature>
<gene>
    <name evidence="2" type="ORF">COX46_01425</name>
</gene>
<reference evidence="2 3" key="1">
    <citation type="submission" date="2017-09" db="EMBL/GenBank/DDBJ databases">
        <title>Depth-based differentiation of microbial function through sediment-hosted aquifers and enrichment of novel symbionts in the deep terrestrial subsurface.</title>
        <authorList>
            <person name="Probst A.J."/>
            <person name="Ladd B."/>
            <person name="Jarett J.K."/>
            <person name="Geller-Mcgrath D.E."/>
            <person name="Sieber C.M."/>
            <person name="Emerson J.B."/>
            <person name="Anantharaman K."/>
            <person name="Thomas B.C."/>
            <person name="Malmstrom R."/>
            <person name="Stieglmeier M."/>
            <person name="Klingl A."/>
            <person name="Woyke T."/>
            <person name="Ryan C.M."/>
            <person name="Banfield J.F."/>
        </authorList>
    </citation>
    <scope>NUCLEOTIDE SEQUENCE [LARGE SCALE GENOMIC DNA]</scope>
    <source>
        <strain evidence="2">CG23_combo_of_CG06-09_8_20_14_all_48_7</strain>
    </source>
</reference>
<accession>A0A2G9YCX5</accession>
<dbReference type="Proteomes" id="UP000230392">
    <property type="component" value="Unassembled WGS sequence"/>
</dbReference>
<dbReference type="Pfam" id="PF21570">
    <property type="entry name" value="ArgZ-like_C_2nd"/>
    <property type="match status" value="1"/>
</dbReference>
<comment type="caution">
    <text evidence="2">The sequence shown here is derived from an EMBL/GenBank/DDBJ whole genome shotgun (WGS) entry which is preliminary data.</text>
</comment>
<evidence type="ECO:0000313" key="2">
    <source>
        <dbReference type="EMBL" id="PIP16573.1"/>
    </source>
</evidence>
<dbReference type="Gene3D" id="3.40.50.10690">
    <property type="entry name" value="putative lor/sdh protein like domains"/>
    <property type="match status" value="1"/>
</dbReference>
<dbReference type="InterPro" id="IPR048963">
    <property type="entry name" value="ArgZ/ArgE-like_C_2nd"/>
</dbReference>
<dbReference type="EMBL" id="PCRF01000065">
    <property type="protein sequence ID" value="PIP16573.1"/>
    <property type="molecule type" value="Genomic_DNA"/>
</dbReference>
<name>A0A2G9YCX5_9BACT</name>
<evidence type="ECO:0000313" key="3">
    <source>
        <dbReference type="Proteomes" id="UP000230392"/>
    </source>
</evidence>
<evidence type="ECO:0000259" key="1">
    <source>
        <dbReference type="Pfam" id="PF21570"/>
    </source>
</evidence>
<organism evidence="2 3">
    <name type="scientific">bacterium (Candidatus Ratteibacteria) CG23_combo_of_CG06-09_8_20_14_all_48_7</name>
    <dbReference type="NCBI Taxonomy" id="2014292"/>
    <lineage>
        <taxon>Bacteria</taxon>
        <taxon>Candidatus Ratteibacteria</taxon>
    </lineage>
</organism>
<dbReference type="AlphaFoldDB" id="A0A2G9YCX5"/>
<protein>
    <recommendedName>
        <fullName evidence="1">Arginine dihydrolase ArgZ/ArgE-like C-terminal second subdomain domain-containing protein</fullName>
    </recommendedName>
</protein>
<sequence>MKKKNFKGNLLEFDFARIRTFSVQDRKNLVTRKNILIPKKYRTPVENSLVLSQNPEFEELAERIRQAKRKHRPIIWSLGGHVIKAGLSRYLIELMKSGFVQHLAGNGAVSIHDFELAYLGGTSEDVTSALEDGTFGMWEETGRWMNQAIRDGWLKRSQRRSQRLGYGESLAVYIDKHPKRFPYRDISVLYQGYQCGIPVTFHIALGTDIIHQHPNIDFSALGGTAGIDFKKYCESVTQLEGGVFLNFGSAVIGPEVFLKALSIARSLGFKVKKFTTANFDLLDLGNYRTINGHNIYHYYYRPWKNIVSRPVSLGGKGFHFSIDHKVSIPLLYQKLITPT</sequence>
<proteinExistence type="predicted"/>